<dbReference type="CDD" id="cd01053">
    <property type="entry name" value="AOX"/>
    <property type="match status" value="1"/>
</dbReference>
<dbReference type="EC" id="1.10.3.11" evidence="13"/>
<dbReference type="GO" id="GO:0098803">
    <property type="term" value="C:respiratory chain complex"/>
    <property type="evidence" value="ECO:0007669"/>
    <property type="project" value="UniProtKB-UniRule"/>
</dbReference>
<comment type="catalytic activity">
    <reaction evidence="1 13">
        <text>2 a ubiquinol + O2 = 2 a ubiquinone + 2 H2O</text>
        <dbReference type="Rhea" id="RHEA:30255"/>
        <dbReference type="Rhea" id="RHEA-COMP:9565"/>
        <dbReference type="Rhea" id="RHEA-COMP:9566"/>
        <dbReference type="ChEBI" id="CHEBI:15377"/>
        <dbReference type="ChEBI" id="CHEBI:15379"/>
        <dbReference type="ChEBI" id="CHEBI:16389"/>
        <dbReference type="ChEBI" id="CHEBI:17976"/>
        <dbReference type="EC" id="1.10.3.11"/>
    </reaction>
</comment>
<dbReference type="GO" id="GO:0009579">
    <property type="term" value="C:thylakoid"/>
    <property type="evidence" value="ECO:0000318"/>
    <property type="project" value="GO_Central"/>
</dbReference>
<evidence type="ECO:0000313" key="15">
    <source>
        <dbReference type="Proteomes" id="UP000244005"/>
    </source>
</evidence>
<keyword evidence="7 13" id="KW-0479">Metal-binding</keyword>
<dbReference type="InterPro" id="IPR038659">
    <property type="entry name" value="AOX_sf"/>
</dbReference>
<dbReference type="Gramene" id="Mp3g12150.1">
    <property type="protein sequence ID" value="Mp3g12150.1.cds"/>
    <property type="gene ID" value="Mp3g12150"/>
</dbReference>
<evidence type="ECO:0000256" key="12">
    <source>
        <dbReference type="ARBA" id="ARBA00023136"/>
    </source>
</evidence>
<evidence type="ECO:0000256" key="1">
    <source>
        <dbReference type="ARBA" id="ARBA00001192"/>
    </source>
</evidence>
<dbReference type="EMBL" id="KZ772722">
    <property type="protein sequence ID" value="PTQ38547.1"/>
    <property type="molecule type" value="Genomic_DNA"/>
</dbReference>
<keyword evidence="10 13" id="KW-0560">Oxidoreductase</keyword>
<dbReference type="Gene3D" id="1.20.1260.140">
    <property type="entry name" value="Alternative oxidase"/>
    <property type="match status" value="1"/>
</dbReference>
<protein>
    <recommendedName>
        <fullName evidence="13">Ubiquinol oxidase</fullName>
        <ecNumber evidence="13">1.10.3.11</ecNumber>
    </recommendedName>
</protein>
<comment type="similarity">
    <text evidence="3 13">Belongs to the alternative oxidase family.</text>
</comment>
<dbReference type="Pfam" id="PF01786">
    <property type="entry name" value="AOX"/>
    <property type="match status" value="1"/>
</dbReference>
<evidence type="ECO:0000256" key="6">
    <source>
        <dbReference type="ARBA" id="ARBA00022692"/>
    </source>
</evidence>
<dbReference type="GO" id="GO:0046872">
    <property type="term" value="F:metal ion binding"/>
    <property type="evidence" value="ECO:0007669"/>
    <property type="project" value="UniProtKB-UniRule"/>
</dbReference>
<keyword evidence="12 13" id="KW-0472">Membrane</keyword>
<gene>
    <name evidence="14" type="ORF">MARPO_0050s0020</name>
</gene>
<dbReference type="GO" id="GO:0005739">
    <property type="term" value="C:mitochondrion"/>
    <property type="evidence" value="ECO:0000318"/>
    <property type="project" value="GO_Central"/>
</dbReference>
<dbReference type="GO" id="GO:0106292">
    <property type="term" value="F:superoxide-generating NADPH oxidase activity"/>
    <property type="evidence" value="ECO:0007669"/>
    <property type="project" value="EnsemblPlants"/>
</dbReference>
<dbReference type="GO" id="GO:0016020">
    <property type="term" value="C:membrane"/>
    <property type="evidence" value="ECO:0007669"/>
    <property type="project" value="UniProtKB-SubCell"/>
</dbReference>
<dbReference type="InterPro" id="IPR002680">
    <property type="entry name" value="AOX"/>
</dbReference>
<dbReference type="PANTHER" id="PTHR31803">
    <property type="entry name" value="ALTERNATIVE OXIDASE"/>
    <property type="match status" value="1"/>
</dbReference>
<comment type="cofactor">
    <cofactor evidence="13">
        <name>Fe cation</name>
        <dbReference type="ChEBI" id="CHEBI:24875"/>
    </cofactor>
    <text evidence="13">Binds 2 iron ions per subunit.</text>
</comment>
<sequence length="375" mass="42453">MASGLRIAPLNCVYNRCVPSESQGFGCCTRTGRNGPILAVGGKPVRFTSQFVGSGNSLQLLLTSSISKAGPRAGTFRRRMTVPKSVLAEEPIIENEESPQGLEKWVIAAEHGFNTFATETVVKILETLYAKRLYARFYVLETIARVPYFAFVSVLHMYESFGWWRRADYIKIHFAESWNELHHLLVMEALGGDERWIDRFLAQHIAVAYYLLTVLMYLLSPRMAYHFSECVEKHAFSTYDKFIKSHGDELKLLPAPEVAVQYYTKGDLYMFDEFQTAIEPNTRRPKIENLYDVFVNIREDEAQHCKTMHACQSGKSLRSPHRDAPLTEIADDEKIPPPADCEGLFECATTATSFADRARKLGVENLVAKIDGSEL</sequence>
<keyword evidence="9" id="KW-1133">Transmembrane helix</keyword>
<evidence type="ECO:0000256" key="8">
    <source>
        <dbReference type="ARBA" id="ARBA00022982"/>
    </source>
</evidence>
<dbReference type="GO" id="GO:0016117">
    <property type="term" value="P:carotenoid biosynthetic process"/>
    <property type="evidence" value="ECO:0000318"/>
    <property type="project" value="GO_Central"/>
</dbReference>
<proteinExistence type="inferred from homology"/>
<evidence type="ECO:0000256" key="5">
    <source>
        <dbReference type="ARBA" id="ARBA00022660"/>
    </source>
</evidence>
<keyword evidence="15" id="KW-1185">Reference proteome</keyword>
<dbReference type="Proteomes" id="UP000244005">
    <property type="component" value="Unassembled WGS sequence"/>
</dbReference>
<keyword evidence="6 13" id="KW-0812">Transmembrane</keyword>
<dbReference type="GO" id="GO:0009657">
    <property type="term" value="P:plastid organization"/>
    <property type="evidence" value="ECO:0007669"/>
    <property type="project" value="EnsemblPlants"/>
</dbReference>
<evidence type="ECO:0000256" key="9">
    <source>
        <dbReference type="ARBA" id="ARBA00022989"/>
    </source>
</evidence>
<keyword evidence="4" id="KW-0813">Transport</keyword>
<dbReference type="FunFam" id="1.20.1260.140:FF:000003">
    <property type="entry name" value="Ubiquinol oxidase"/>
    <property type="match status" value="1"/>
</dbReference>
<dbReference type="AlphaFoldDB" id="A0A2R6WXG9"/>
<comment type="subcellular location">
    <subcellularLocation>
        <location evidence="2">Membrane</location>
    </subcellularLocation>
</comment>
<keyword evidence="5 13" id="KW-0679">Respiratory chain</keyword>
<evidence type="ECO:0000256" key="10">
    <source>
        <dbReference type="ARBA" id="ARBA00023002"/>
    </source>
</evidence>
<reference evidence="15" key="1">
    <citation type="journal article" date="2017" name="Cell">
        <title>Insights into land plant evolution garnered from the Marchantia polymorpha genome.</title>
        <authorList>
            <person name="Bowman J.L."/>
            <person name="Kohchi T."/>
            <person name="Yamato K.T."/>
            <person name="Jenkins J."/>
            <person name="Shu S."/>
            <person name="Ishizaki K."/>
            <person name="Yamaoka S."/>
            <person name="Nishihama R."/>
            <person name="Nakamura Y."/>
            <person name="Berger F."/>
            <person name="Adam C."/>
            <person name="Aki S.S."/>
            <person name="Althoff F."/>
            <person name="Araki T."/>
            <person name="Arteaga-Vazquez M.A."/>
            <person name="Balasubrmanian S."/>
            <person name="Barry K."/>
            <person name="Bauer D."/>
            <person name="Boehm C.R."/>
            <person name="Briginshaw L."/>
            <person name="Caballero-Perez J."/>
            <person name="Catarino B."/>
            <person name="Chen F."/>
            <person name="Chiyoda S."/>
            <person name="Chovatia M."/>
            <person name="Davies K.M."/>
            <person name="Delmans M."/>
            <person name="Demura T."/>
            <person name="Dierschke T."/>
            <person name="Dolan L."/>
            <person name="Dorantes-Acosta A.E."/>
            <person name="Eklund D.M."/>
            <person name="Florent S.N."/>
            <person name="Flores-Sandoval E."/>
            <person name="Fujiyama A."/>
            <person name="Fukuzawa H."/>
            <person name="Galik B."/>
            <person name="Grimanelli D."/>
            <person name="Grimwood J."/>
            <person name="Grossniklaus U."/>
            <person name="Hamada T."/>
            <person name="Haseloff J."/>
            <person name="Hetherington A.J."/>
            <person name="Higo A."/>
            <person name="Hirakawa Y."/>
            <person name="Hundley H.N."/>
            <person name="Ikeda Y."/>
            <person name="Inoue K."/>
            <person name="Inoue S.I."/>
            <person name="Ishida S."/>
            <person name="Jia Q."/>
            <person name="Kakita M."/>
            <person name="Kanazawa T."/>
            <person name="Kawai Y."/>
            <person name="Kawashima T."/>
            <person name="Kennedy M."/>
            <person name="Kinose K."/>
            <person name="Kinoshita T."/>
            <person name="Kohara Y."/>
            <person name="Koide E."/>
            <person name="Komatsu K."/>
            <person name="Kopischke S."/>
            <person name="Kubo M."/>
            <person name="Kyozuka J."/>
            <person name="Lagercrantz U."/>
            <person name="Lin S.S."/>
            <person name="Lindquist E."/>
            <person name="Lipzen A.M."/>
            <person name="Lu C.W."/>
            <person name="De Luna E."/>
            <person name="Martienssen R.A."/>
            <person name="Minamino N."/>
            <person name="Mizutani M."/>
            <person name="Mizutani M."/>
            <person name="Mochizuki N."/>
            <person name="Monte I."/>
            <person name="Mosher R."/>
            <person name="Nagasaki H."/>
            <person name="Nakagami H."/>
            <person name="Naramoto S."/>
            <person name="Nishitani K."/>
            <person name="Ohtani M."/>
            <person name="Okamoto T."/>
            <person name="Okumura M."/>
            <person name="Phillips J."/>
            <person name="Pollak B."/>
            <person name="Reinders A."/>
            <person name="Rovekamp M."/>
            <person name="Sano R."/>
            <person name="Sawa S."/>
            <person name="Schmid M.W."/>
            <person name="Shirakawa M."/>
            <person name="Solano R."/>
            <person name="Spunde A."/>
            <person name="Suetsugu N."/>
            <person name="Sugano S."/>
            <person name="Sugiyama A."/>
            <person name="Sun R."/>
            <person name="Suzuki Y."/>
            <person name="Takenaka M."/>
            <person name="Takezawa D."/>
            <person name="Tomogane H."/>
            <person name="Tsuzuki M."/>
            <person name="Ueda T."/>
            <person name="Umeda M."/>
            <person name="Ward J.M."/>
            <person name="Watanabe Y."/>
            <person name="Yazaki K."/>
            <person name="Yokoyama R."/>
            <person name="Yoshitake Y."/>
            <person name="Yotsui I."/>
            <person name="Zachgo S."/>
            <person name="Schmutz J."/>
        </authorList>
    </citation>
    <scope>NUCLEOTIDE SEQUENCE [LARGE SCALE GENOMIC DNA]</scope>
    <source>
        <strain evidence="15">Tak-1</strain>
    </source>
</reference>
<keyword evidence="11 13" id="KW-0408">Iron</keyword>
<dbReference type="OrthoDB" id="4493at2759"/>
<accession>A0A2R6WXG9</accession>
<evidence type="ECO:0000313" key="14">
    <source>
        <dbReference type="EMBL" id="PTQ38547.1"/>
    </source>
</evidence>
<evidence type="ECO:0000256" key="2">
    <source>
        <dbReference type="ARBA" id="ARBA00004370"/>
    </source>
</evidence>
<evidence type="ECO:0000256" key="3">
    <source>
        <dbReference type="ARBA" id="ARBA00008388"/>
    </source>
</evidence>
<evidence type="ECO:0000256" key="4">
    <source>
        <dbReference type="ARBA" id="ARBA00022448"/>
    </source>
</evidence>
<evidence type="ECO:0000256" key="13">
    <source>
        <dbReference type="RuleBase" id="RU003779"/>
    </source>
</evidence>
<dbReference type="GO" id="GO:0010230">
    <property type="term" value="P:alternative respiration"/>
    <property type="evidence" value="ECO:0000318"/>
    <property type="project" value="GO_Central"/>
</dbReference>
<dbReference type="PANTHER" id="PTHR31803:SF10">
    <property type="entry name" value="UBIQUINOL OXIDASE 4, CHLOROPLASTIC_CHROMOPLASTIC"/>
    <property type="match status" value="1"/>
</dbReference>
<keyword evidence="8 13" id="KW-0249">Electron transport</keyword>
<evidence type="ECO:0000256" key="11">
    <source>
        <dbReference type="ARBA" id="ARBA00023004"/>
    </source>
</evidence>
<name>A0A2R6WXG9_MARPO</name>
<dbReference type="GO" id="GO:0102721">
    <property type="term" value="F:ubiquinol:oxygen oxidoreductase activity"/>
    <property type="evidence" value="ECO:0007669"/>
    <property type="project" value="UniProtKB-EC"/>
</dbReference>
<dbReference type="GO" id="GO:0009916">
    <property type="term" value="F:alternative oxidase activity"/>
    <property type="evidence" value="ECO:0000318"/>
    <property type="project" value="GO_Central"/>
</dbReference>
<organism evidence="14 15">
    <name type="scientific">Marchantia polymorpha</name>
    <name type="common">Common liverwort</name>
    <name type="synonym">Marchantia aquatica</name>
    <dbReference type="NCBI Taxonomy" id="3197"/>
    <lineage>
        <taxon>Eukaryota</taxon>
        <taxon>Viridiplantae</taxon>
        <taxon>Streptophyta</taxon>
        <taxon>Embryophyta</taxon>
        <taxon>Marchantiophyta</taxon>
        <taxon>Marchantiopsida</taxon>
        <taxon>Marchantiidae</taxon>
        <taxon>Marchantiales</taxon>
        <taxon>Marchantiaceae</taxon>
        <taxon>Marchantia</taxon>
    </lineage>
</organism>
<evidence type="ECO:0000256" key="7">
    <source>
        <dbReference type="ARBA" id="ARBA00022723"/>
    </source>
</evidence>